<dbReference type="EMBL" id="CAJVQA010014669">
    <property type="protein sequence ID" value="CAG8732461.1"/>
    <property type="molecule type" value="Genomic_DNA"/>
</dbReference>
<gene>
    <name evidence="1" type="ORF">CPELLU_LOCUS13572</name>
</gene>
<name>A0A9N9NGL2_9GLOM</name>
<dbReference type="Proteomes" id="UP000789759">
    <property type="component" value="Unassembled WGS sequence"/>
</dbReference>
<accession>A0A9N9NGL2</accession>
<dbReference type="AlphaFoldDB" id="A0A9N9NGL2"/>
<comment type="caution">
    <text evidence="1">The sequence shown here is derived from an EMBL/GenBank/DDBJ whole genome shotgun (WGS) entry which is preliminary data.</text>
</comment>
<reference evidence="1" key="1">
    <citation type="submission" date="2021-06" db="EMBL/GenBank/DDBJ databases">
        <authorList>
            <person name="Kallberg Y."/>
            <person name="Tangrot J."/>
            <person name="Rosling A."/>
        </authorList>
    </citation>
    <scope>NUCLEOTIDE SEQUENCE</scope>
    <source>
        <strain evidence="1">FL966</strain>
    </source>
</reference>
<organism evidence="1 2">
    <name type="scientific">Cetraspora pellucida</name>
    <dbReference type="NCBI Taxonomy" id="1433469"/>
    <lineage>
        <taxon>Eukaryota</taxon>
        <taxon>Fungi</taxon>
        <taxon>Fungi incertae sedis</taxon>
        <taxon>Mucoromycota</taxon>
        <taxon>Glomeromycotina</taxon>
        <taxon>Glomeromycetes</taxon>
        <taxon>Diversisporales</taxon>
        <taxon>Gigasporaceae</taxon>
        <taxon>Cetraspora</taxon>
    </lineage>
</organism>
<evidence type="ECO:0000313" key="1">
    <source>
        <dbReference type="EMBL" id="CAG8732461.1"/>
    </source>
</evidence>
<sequence>MSFEQLSINIDSENNKANFKASTSHNNNTFNNINNLNFSINIGTSHSDNLFKNAKINFRSNNSCNNNKLNFSVDISTNYSSNSSDINNNFNNEPDKGHYSIMLFKKQATLINNNATILVKQIFVNWYNLKQHINSYVIKQDFATRFSYTENTLGFITKTEIICYYNDTPSNKSTKL</sequence>
<keyword evidence="2" id="KW-1185">Reference proteome</keyword>
<proteinExistence type="predicted"/>
<evidence type="ECO:0000313" key="2">
    <source>
        <dbReference type="Proteomes" id="UP000789759"/>
    </source>
</evidence>
<protein>
    <submittedName>
        <fullName evidence="1">16120_t:CDS:1</fullName>
    </submittedName>
</protein>